<dbReference type="PANTHER" id="PTHR43048:SF3">
    <property type="entry name" value="METHYLMALONYL-COA EPIMERASE, MITOCHONDRIAL"/>
    <property type="match status" value="1"/>
</dbReference>
<dbReference type="InterPro" id="IPR017515">
    <property type="entry name" value="MeMalonyl-CoA_epimerase"/>
</dbReference>
<protein>
    <submittedName>
        <fullName evidence="4">Methylmalonyl-CoA epimerase</fullName>
    </submittedName>
</protein>
<dbReference type="Gene3D" id="3.10.180.10">
    <property type="entry name" value="2,3-Dihydroxybiphenyl 1,2-Dioxygenase, domain 1"/>
    <property type="match status" value="1"/>
</dbReference>
<dbReference type="SUPFAM" id="SSF54593">
    <property type="entry name" value="Glyoxalase/Bleomycin resistance protein/Dihydroxybiphenyl dioxygenase"/>
    <property type="match status" value="1"/>
</dbReference>
<reference evidence="4 5" key="1">
    <citation type="submission" date="2016-10" db="EMBL/GenBank/DDBJ databases">
        <authorList>
            <person name="de Groot N.N."/>
        </authorList>
    </citation>
    <scope>NUCLEOTIDE SEQUENCE [LARGE SCALE GENOMIC DNA]</scope>
    <source>
        <strain evidence="4 5">DSM 21019</strain>
    </source>
</reference>
<evidence type="ECO:0000256" key="2">
    <source>
        <dbReference type="ARBA" id="ARBA00022723"/>
    </source>
</evidence>
<dbReference type="OrthoDB" id="9788468at2"/>
<evidence type="ECO:0000313" key="5">
    <source>
        <dbReference type="Proteomes" id="UP000199534"/>
    </source>
</evidence>
<proteinExistence type="inferred from homology"/>
<dbReference type="Proteomes" id="UP000199534">
    <property type="component" value="Unassembled WGS sequence"/>
</dbReference>
<keyword evidence="2" id="KW-0479">Metal-binding</keyword>
<dbReference type="STRING" id="400055.SAMN04490243_1188"/>
<evidence type="ECO:0000259" key="3">
    <source>
        <dbReference type="PROSITE" id="PS51819"/>
    </source>
</evidence>
<dbReference type="NCBIfam" id="TIGR03081">
    <property type="entry name" value="metmalonyl_epim"/>
    <property type="match status" value="1"/>
</dbReference>
<dbReference type="PROSITE" id="PS51819">
    <property type="entry name" value="VOC"/>
    <property type="match status" value="1"/>
</dbReference>
<dbReference type="PANTHER" id="PTHR43048">
    <property type="entry name" value="METHYLMALONYL-COA EPIMERASE"/>
    <property type="match status" value="1"/>
</dbReference>
<comment type="similarity">
    <text evidence="1">Belongs to the methylmalonyl-CoA epimerase family.</text>
</comment>
<dbReference type="GO" id="GO:0046872">
    <property type="term" value="F:metal ion binding"/>
    <property type="evidence" value="ECO:0007669"/>
    <property type="project" value="UniProtKB-KW"/>
</dbReference>
<accession>A0A1I6G3P6</accession>
<feature type="domain" description="VOC" evidence="3">
    <location>
        <begin position="3"/>
        <end position="131"/>
    </location>
</feature>
<name>A0A1I6G3P6_9FLAO</name>
<dbReference type="InterPro" id="IPR029068">
    <property type="entry name" value="Glyas_Bleomycin-R_OHBP_Dase"/>
</dbReference>
<evidence type="ECO:0000313" key="4">
    <source>
        <dbReference type="EMBL" id="SFR36816.1"/>
    </source>
</evidence>
<dbReference type="CDD" id="cd07249">
    <property type="entry name" value="MMCE"/>
    <property type="match status" value="1"/>
</dbReference>
<dbReference type="Pfam" id="PF13669">
    <property type="entry name" value="Glyoxalase_4"/>
    <property type="match status" value="1"/>
</dbReference>
<gene>
    <name evidence="4" type="ORF">SAMN04490243_1188</name>
</gene>
<dbReference type="AlphaFoldDB" id="A0A1I6G3P6"/>
<dbReference type="InterPro" id="IPR037523">
    <property type="entry name" value="VOC_core"/>
</dbReference>
<dbReference type="InterPro" id="IPR051785">
    <property type="entry name" value="MMCE/EMCE_epimerase"/>
</dbReference>
<dbReference type="GO" id="GO:0004493">
    <property type="term" value="F:methylmalonyl-CoA epimerase activity"/>
    <property type="evidence" value="ECO:0007669"/>
    <property type="project" value="TreeGrafter"/>
</dbReference>
<dbReference type="EMBL" id="FOYQ01000001">
    <property type="protein sequence ID" value="SFR36816.1"/>
    <property type="molecule type" value="Genomic_DNA"/>
</dbReference>
<keyword evidence="5" id="KW-1185">Reference proteome</keyword>
<evidence type="ECO:0000256" key="1">
    <source>
        <dbReference type="ARBA" id="ARBA00009308"/>
    </source>
</evidence>
<dbReference type="RefSeq" id="WP_092981445.1">
    <property type="nucleotide sequence ID" value="NZ_FOYQ01000001.1"/>
</dbReference>
<organism evidence="4 5">
    <name type="scientific">Robiginitalea myxolifaciens</name>
    <dbReference type="NCBI Taxonomy" id="400055"/>
    <lineage>
        <taxon>Bacteria</taxon>
        <taxon>Pseudomonadati</taxon>
        <taxon>Bacteroidota</taxon>
        <taxon>Flavobacteriia</taxon>
        <taxon>Flavobacteriales</taxon>
        <taxon>Flavobacteriaceae</taxon>
        <taxon>Robiginitalea</taxon>
    </lineage>
</organism>
<sequence length="137" mass="14950">MRKIEHIGIAVKDIEASNALFEALLGSPAYKMEEVASEGVRTSFFKSGPNKIELLEATSADSPIAKYLDKKGEGIHHIAFDVADIEAEMARLREAGFTLLNEVPKRGADNKLVAFVHPKTAGGVLVELCQEILEEEN</sequence>
<dbReference type="GO" id="GO:0046491">
    <property type="term" value="P:L-methylmalonyl-CoA metabolic process"/>
    <property type="evidence" value="ECO:0007669"/>
    <property type="project" value="TreeGrafter"/>
</dbReference>